<protein>
    <submittedName>
        <fullName evidence="1">CAZy families GH32 protein</fullName>
    </submittedName>
</protein>
<organism evidence="1">
    <name type="scientific">uncultured Lactobacillus sp</name>
    <dbReference type="NCBI Taxonomy" id="153152"/>
    <lineage>
        <taxon>Bacteria</taxon>
        <taxon>Bacillati</taxon>
        <taxon>Bacillota</taxon>
        <taxon>Bacilli</taxon>
        <taxon>Lactobacillales</taxon>
        <taxon>Lactobacillaceae</taxon>
        <taxon>Lactobacillus</taxon>
        <taxon>environmental samples</taxon>
    </lineage>
</organism>
<dbReference type="InterPro" id="IPR051214">
    <property type="entry name" value="GH32_Enzymes"/>
</dbReference>
<sequence>MVGLPDIAYPTDNENWAHCFSQVKQLLLADDGSLIQRPVPEMANLRHNGVNIRPASAINNTQVLQAAAGQQFELKLTIAAKQTGTLHLAGNSSLSESLKLVFSTDCDARL</sequence>
<dbReference type="InterPro" id="IPR023296">
    <property type="entry name" value="Glyco_hydro_beta-prop_sf"/>
</dbReference>
<dbReference type="EMBL" id="KF125472">
    <property type="protein sequence ID" value="AIA92799.1"/>
    <property type="molecule type" value="Genomic_DNA"/>
</dbReference>
<name>A0A060CC64_9LACO</name>
<dbReference type="AlphaFoldDB" id="A0A060CC64"/>
<dbReference type="PANTHER" id="PTHR43101:SF1">
    <property type="entry name" value="BETA-FRUCTOSIDASE"/>
    <property type="match status" value="1"/>
</dbReference>
<dbReference type="Gene3D" id="2.115.10.20">
    <property type="entry name" value="Glycosyl hydrolase domain, family 43"/>
    <property type="match status" value="1"/>
</dbReference>
<accession>A0A060CC64</accession>
<reference evidence="1" key="1">
    <citation type="journal article" date="2013" name="Environ. Microbiol.">
        <title>Seasonally variable intestinal metagenomes of the red palm weevil (Rhynchophorus ferrugineus).</title>
        <authorList>
            <person name="Jia S."/>
            <person name="Zhang X."/>
            <person name="Zhang G."/>
            <person name="Yin A."/>
            <person name="Zhang S."/>
            <person name="Li F."/>
            <person name="Wang L."/>
            <person name="Zhao D."/>
            <person name="Yun Q."/>
            <person name="Tala"/>
            <person name="Wang J."/>
            <person name="Sun G."/>
            <person name="Baabdullah M."/>
            <person name="Yu X."/>
            <person name="Hu S."/>
            <person name="Al-Mssallem I.S."/>
            <person name="Yu J."/>
        </authorList>
    </citation>
    <scope>NUCLEOTIDE SEQUENCE</scope>
</reference>
<dbReference type="PANTHER" id="PTHR43101">
    <property type="entry name" value="BETA-FRUCTOSIDASE"/>
    <property type="match status" value="1"/>
</dbReference>
<proteinExistence type="predicted"/>
<evidence type="ECO:0000313" key="1">
    <source>
        <dbReference type="EMBL" id="AIA92799.1"/>
    </source>
</evidence>
<feature type="non-terminal residue" evidence="1">
    <location>
        <position position="110"/>
    </location>
</feature>